<dbReference type="GO" id="GO:0051301">
    <property type="term" value="P:cell division"/>
    <property type="evidence" value="ECO:0007669"/>
    <property type="project" value="InterPro"/>
</dbReference>
<dbReference type="SUPFAM" id="SSF53244">
    <property type="entry name" value="MurD-like peptide ligases, peptide-binding domain"/>
    <property type="match status" value="1"/>
</dbReference>
<keyword evidence="8" id="KW-1185">Reference proteome</keyword>
<feature type="region of interest" description="Disordered" evidence="4">
    <location>
        <begin position="121"/>
        <end position="146"/>
    </location>
</feature>
<feature type="region of interest" description="Disordered" evidence="4">
    <location>
        <begin position="160"/>
        <end position="180"/>
    </location>
</feature>
<evidence type="ECO:0000259" key="6">
    <source>
        <dbReference type="Pfam" id="PF08245"/>
    </source>
</evidence>
<dbReference type="NCBIfam" id="TIGR01085">
    <property type="entry name" value="murE"/>
    <property type="match status" value="1"/>
</dbReference>
<protein>
    <recommendedName>
        <fullName evidence="3">UDP-N-acetylmuramoyl-L-alanyl-D-glutamate--2,6-diaminopimelate ligase MurE homolog, chloroplastic</fullName>
    </recommendedName>
</protein>
<feature type="compositionally biased region" description="Low complexity" evidence="4">
    <location>
        <begin position="80"/>
        <end position="100"/>
    </location>
</feature>
<dbReference type="Proteomes" id="UP001210211">
    <property type="component" value="Unassembled WGS sequence"/>
</dbReference>
<dbReference type="InterPro" id="IPR013221">
    <property type="entry name" value="Mur_ligase_cen"/>
</dbReference>
<dbReference type="PANTHER" id="PTHR23135:SF4">
    <property type="entry name" value="UDP-N-ACETYLMURAMOYL-L-ALANYL-D-GLUTAMATE--2,6-DIAMINOPIMELATE LIGASE MURE HOMOLOG, CHLOROPLASTIC"/>
    <property type="match status" value="1"/>
</dbReference>
<dbReference type="SUPFAM" id="SSF53623">
    <property type="entry name" value="MurD-like peptide ligases, catalytic domain"/>
    <property type="match status" value="1"/>
</dbReference>
<dbReference type="Pfam" id="PF02875">
    <property type="entry name" value="Mur_ligase_C"/>
    <property type="match status" value="1"/>
</dbReference>
<feature type="domain" description="Mur ligase central" evidence="6">
    <location>
        <begin position="319"/>
        <end position="523"/>
    </location>
</feature>
<dbReference type="InterPro" id="IPR036615">
    <property type="entry name" value="Mur_ligase_C_dom_sf"/>
</dbReference>
<dbReference type="GO" id="GO:0016881">
    <property type="term" value="F:acid-amino acid ligase activity"/>
    <property type="evidence" value="ECO:0007669"/>
    <property type="project" value="InterPro"/>
</dbReference>
<dbReference type="InterPro" id="IPR005761">
    <property type="entry name" value="UDP-N-AcMur-Glu-dNH2Pim_ligase"/>
</dbReference>
<dbReference type="Gene3D" id="3.40.1390.10">
    <property type="entry name" value="MurE/MurF, N-terminal domain"/>
    <property type="match status" value="1"/>
</dbReference>
<dbReference type="EMBL" id="JAMRDG010000002">
    <property type="protein sequence ID" value="KAJ3689823.1"/>
    <property type="molecule type" value="Genomic_DNA"/>
</dbReference>
<dbReference type="Gene3D" id="3.90.190.20">
    <property type="entry name" value="Mur ligase, C-terminal domain"/>
    <property type="match status" value="1"/>
</dbReference>
<dbReference type="GO" id="GO:0005737">
    <property type="term" value="C:cytoplasm"/>
    <property type="evidence" value="ECO:0007669"/>
    <property type="project" value="InterPro"/>
</dbReference>
<reference evidence="7 8" key="1">
    <citation type="journal article" date="2022" name="Cell">
        <title>Repeat-based holocentromeres influence genome architecture and karyotype evolution.</title>
        <authorList>
            <person name="Hofstatter P.G."/>
            <person name="Thangavel G."/>
            <person name="Lux T."/>
            <person name="Neumann P."/>
            <person name="Vondrak T."/>
            <person name="Novak P."/>
            <person name="Zhang M."/>
            <person name="Costa L."/>
            <person name="Castellani M."/>
            <person name="Scott A."/>
            <person name="Toegelov H."/>
            <person name="Fuchs J."/>
            <person name="Mata-Sucre Y."/>
            <person name="Dias Y."/>
            <person name="Vanzela A.L.L."/>
            <person name="Huettel B."/>
            <person name="Almeida C.C.S."/>
            <person name="Simkova H."/>
            <person name="Souza G."/>
            <person name="Pedrosa-Harand A."/>
            <person name="Macas J."/>
            <person name="Mayer K.F.X."/>
            <person name="Houben A."/>
            <person name="Marques A."/>
        </authorList>
    </citation>
    <scope>NUCLEOTIDE SEQUENCE [LARGE SCALE GENOMIC DNA]</scope>
    <source>
        <strain evidence="7">RhyTen1mFocal</strain>
    </source>
</reference>
<dbReference type="InterPro" id="IPR035911">
    <property type="entry name" value="MurE/MurF_N"/>
</dbReference>
<evidence type="ECO:0000256" key="3">
    <source>
        <dbReference type="ARBA" id="ARBA00072427"/>
    </source>
</evidence>
<organism evidence="7 8">
    <name type="scientific">Rhynchospora tenuis</name>
    <dbReference type="NCBI Taxonomy" id="198213"/>
    <lineage>
        <taxon>Eukaryota</taxon>
        <taxon>Viridiplantae</taxon>
        <taxon>Streptophyta</taxon>
        <taxon>Embryophyta</taxon>
        <taxon>Tracheophyta</taxon>
        <taxon>Spermatophyta</taxon>
        <taxon>Magnoliopsida</taxon>
        <taxon>Liliopsida</taxon>
        <taxon>Poales</taxon>
        <taxon>Cyperaceae</taxon>
        <taxon>Cyperoideae</taxon>
        <taxon>Rhynchosporeae</taxon>
        <taxon>Rhynchospora</taxon>
    </lineage>
</organism>
<evidence type="ECO:0000259" key="5">
    <source>
        <dbReference type="Pfam" id="PF02875"/>
    </source>
</evidence>
<feature type="domain" description="Mur ligase C-terminal" evidence="5">
    <location>
        <begin position="546"/>
        <end position="691"/>
    </location>
</feature>
<sequence length="739" mass="80987">MYLTLPFHCSHLTPSPSTSRPLPPLRRPFRLSAFRRNRSQPLQPGDDPPEAPEDTSHGLSRRQIFERQVDRARRRLDAQSLDLPDSNSSSSGPGSLKKSSITPPEDVFLDVDQAIYQKQQDLVKAAPPPAVEEAQAEDELSPDEEQDVNEINDLQAQARDSYSTDNEGDDNNLTSPSINGSMPSYNFNLDMFGNERTRILEPKFSMTLAELLDESKVVPVSVNGDLEVSIGGVQNDPREVTAGDLFVCGANPGEASGITPLTEADKRGAVAVVADKEINIDEKLACRALVIVEDTASVVASLAAAFYGRPSEKMHVIGVAGSSGVSSTVHLIRAMYEASGRRSGMLSVVGHYVHGNNHLESLDDPPTIPDAVSVQKMLATMIHNGSEAVAIDSSIDGNGDEIDYDIAVFTNLRYDDADANGSKEEYIKSNARVFAKMVDPSRHRKVVNIDDPNVLYFLSQGSPDVPVVTYAMENKKADVHVIKHRLSLFETEVLVQTPHGILEISSGLLCRENVYSILAAVAVGIAVGVKLEDIVRGIEEVDSVPGRIELIDEEQAFGVVVDHARTPEALSRLLDTVKELGPRRIITVVGCCGEGERGKRPVMTKIAADKSDVVMLTSDNPKNEDPLDILDDMLVGVGWTMEDYLKYGQNDYYPPLKNGHRLFLHDIRTVAVRSAVAMGEEGDIVVVTGKGSDSFQIEGDKKEFFDDREECRDALQYVYELHKSGIDTSEFPWRLPESH</sequence>
<accession>A0AAD6EMF3</accession>
<dbReference type="FunFam" id="3.90.190.20:FF:000006">
    <property type="entry name" value="UDP-N-acetylmuramoyl-L-alanyl-D-glutamate--2,6-diaminopimelate ligase"/>
    <property type="match status" value="1"/>
</dbReference>
<dbReference type="Pfam" id="PF08245">
    <property type="entry name" value="Mur_ligase_M"/>
    <property type="match status" value="1"/>
</dbReference>
<proteinExistence type="inferred from homology"/>
<feature type="region of interest" description="Disordered" evidence="4">
    <location>
        <begin position="1"/>
        <end position="64"/>
    </location>
</feature>
<dbReference type="InterPro" id="IPR036565">
    <property type="entry name" value="Mur-like_cat_sf"/>
</dbReference>
<comment type="similarity">
    <text evidence="1">Belongs to the MurCDEF family. MurE subfamily.</text>
</comment>
<comment type="caution">
    <text evidence="7">The sequence shown here is derived from an EMBL/GenBank/DDBJ whole genome shotgun (WGS) entry which is preliminary data.</text>
</comment>
<feature type="compositionally biased region" description="Acidic residues" evidence="4">
    <location>
        <begin position="134"/>
        <end position="146"/>
    </location>
</feature>
<evidence type="ECO:0000313" key="7">
    <source>
        <dbReference type="EMBL" id="KAJ3689823.1"/>
    </source>
</evidence>
<comment type="subunit">
    <text evidence="2">Component of the plastid-encoded plastid RNA polymerase (PEP) complex.</text>
</comment>
<evidence type="ECO:0000256" key="2">
    <source>
        <dbReference type="ARBA" id="ARBA00064883"/>
    </source>
</evidence>
<dbReference type="PANTHER" id="PTHR23135">
    <property type="entry name" value="MUR LIGASE FAMILY MEMBER"/>
    <property type="match status" value="1"/>
</dbReference>
<name>A0AAD6EMF3_9POAL</name>
<feature type="region of interest" description="Disordered" evidence="4">
    <location>
        <begin position="77"/>
        <end position="103"/>
    </location>
</feature>
<dbReference type="Gene3D" id="3.40.1190.10">
    <property type="entry name" value="Mur-like, catalytic domain"/>
    <property type="match status" value="1"/>
</dbReference>
<dbReference type="SUPFAM" id="SSF63418">
    <property type="entry name" value="MurE/MurF N-terminal domain"/>
    <property type="match status" value="1"/>
</dbReference>
<evidence type="ECO:0000256" key="1">
    <source>
        <dbReference type="ARBA" id="ARBA00005898"/>
    </source>
</evidence>
<dbReference type="GO" id="GO:0005524">
    <property type="term" value="F:ATP binding"/>
    <property type="evidence" value="ECO:0007669"/>
    <property type="project" value="InterPro"/>
</dbReference>
<dbReference type="InterPro" id="IPR004101">
    <property type="entry name" value="Mur_ligase_C"/>
</dbReference>
<dbReference type="GO" id="GO:0008360">
    <property type="term" value="P:regulation of cell shape"/>
    <property type="evidence" value="ECO:0007669"/>
    <property type="project" value="InterPro"/>
</dbReference>
<feature type="compositionally biased region" description="Basic residues" evidence="4">
    <location>
        <begin position="27"/>
        <end position="38"/>
    </location>
</feature>
<evidence type="ECO:0000256" key="4">
    <source>
        <dbReference type="SAM" id="MobiDB-lite"/>
    </source>
</evidence>
<gene>
    <name evidence="7" type="ORF">LUZ61_018987</name>
</gene>
<evidence type="ECO:0000313" key="8">
    <source>
        <dbReference type="Proteomes" id="UP001210211"/>
    </source>
</evidence>
<dbReference type="AlphaFoldDB" id="A0AAD6EMF3"/>